<name>A0ABR6YAB9_9BURK</name>
<keyword evidence="1" id="KW-1133">Transmembrane helix</keyword>
<sequence length="258" mass="28885">MQFLELFIIKPLYKFNSDLDSIFKSHLNKTNSKIHSVQNSMQINRFSRFFTLLIILLAHIAIILIWQNTKSTFDKLSSTKANKVLLLVNIPQIRPAIKVSQIKPNTPTKPTVSETFTLASKKKSLPTSTAITLPEHAAANNPVPEIVPVPTPAPAAPPLEKNIRDLSMSLKDDFLKQEKNFRPESKSLNENMKKFSNAMADAAKIQREGVIIEKKFAYDGRPVSKVKTPYGTYCIRHPKAGEKLELSPPPLPVTCGQL</sequence>
<feature type="transmembrane region" description="Helical" evidence="1">
    <location>
        <begin position="49"/>
        <end position="66"/>
    </location>
</feature>
<evidence type="ECO:0000313" key="2">
    <source>
        <dbReference type="EMBL" id="MBC3873524.1"/>
    </source>
</evidence>
<protein>
    <recommendedName>
        <fullName evidence="4">Energy transducer TonB</fullName>
    </recommendedName>
</protein>
<dbReference type="Proteomes" id="UP000624279">
    <property type="component" value="Unassembled WGS sequence"/>
</dbReference>
<accession>A0ABR6YAB9</accession>
<keyword evidence="3" id="KW-1185">Reference proteome</keyword>
<keyword evidence="1" id="KW-0812">Transmembrane</keyword>
<evidence type="ECO:0008006" key="4">
    <source>
        <dbReference type="Google" id="ProtNLM"/>
    </source>
</evidence>
<gene>
    <name evidence="2" type="ORF">H8K55_07995</name>
</gene>
<proteinExistence type="predicted"/>
<dbReference type="EMBL" id="JACOGA010000006">
    <property type="protein sequence ID" value="MBC3873524.1"/>
    <property type="molecule type" value="Genomic_DNA"/>
</dbReference>
<dbReference type="RefSeq" id="WP_186941556.1">
    <property type="nucleotide sequence ID" value="NZ_JACOGA010000006.1"/>
</dbReference>
<evidence type="ECO:0000313" key="3">
    <source>
        <dbReference type="Proteomes" id="UP000624279"/>
    </source>
</evidence>
<organism evidence="2 3">
    <name type="scientific">Undibacterium flavidum</name>
    <dbReference type="NCBI Taxonomy" id="2762297"/>
    <lineage>
        <taxon>Bacteria</taxon>
        <taxon>Pseudomonadati</taxon>
        <taxon>Pseudomonadota</taxon>
        <taxon>Betaproteobacteria</taxon>
        <taxon>Burkholderiales</taxon>
        <taxon>Oxalobacteraceae</taxon>
        <taxon>Undibacterium</taxon>
    </lineage>
</organism>
<reference evidence="2 3" key="1">
    <citation type="submission" date="2020-08" db="EMBL/GenBank/DDBJ databases">
        <title>Novel species isolated from subtropical streams in China.</title>
        <authorList>
            <person name="Lu H."/>
        </authorList>
    </citation>
    <scope>NUCLEOTIDE SEQUENCE [LARGE SCALE GENOMIC DNA]</scope>
    <source>
        <strain evidence="2 3">LX15W</strain>
    </source>
</reference>
<evidence type="ECO:0000256" key="1">
    <source>
        <dbReference type="SAM" id="Phobius"/>
    </source>
</evidence>
<keyword evidence="1" id="KW-0472">Membrane</keyword>
<comment type="caution">
    <text evidence="2">The sequence shown here is derived from an EMBL/GenBank/DDBJ whole genome shotgun (WGS) entry which is preliminary data.</text>
</comment>